<evidence type="ECO:0000313" key="4">
    <source>
        <dbReference type="Proteomes" id="UP000586093"/>
    </source>
</evidence>
<dbReference type="InterPro" id="IPR042100">
    <property type="entry name" value="Bug_dom1"/>
</dbReference>
<dbReference type="Proteomes" id="UP000586093">
    <property type="component" value="Unassembled WGS sequence"/>
</dbReference>
<name>A0A839HPU4_9BURK</name>
<accession>A0A839HPU4</accession>
<dbReference type="PIRSF" id="PIRSF017082">
    <property type="entry name" value="YflP"/>
    <property type="match status" value="1"/>
</dbReference>
<organism evidence="3 4">
    <name type="scientific">Aquariibacter albus</name>
    <dbReference type="NCBI Taxonomy" id="2759899"/>
    <lineage>
        <taxon>Bacteria</taxon>
        <taxon>Pseudomonadati</taxon>
        <taxon>Pseudomonadota</taxon>
        <taxon>Betaproteobacteria</taxon>
        <taxon>Burkholderiales</taxon>
        <taxon>Sphaerotilaceae</taxon>
        <taxon>Aquariibacter</taxon>
    </lineage>
</organism>
<comment type="caution">
    <text evidence="3">The sequence shown here is derived from an EMBL/GenBank/DDBJ whole genome shotgun (WGS) entry which is preliminary data.</text>
</comment>
<dbReference type="Gene3D" id="3.40.190.10">
    <property type="entry name" value="Periplasmic binding protein-like II"/>
    <property type="match status" value="1"/>
</dbReference>
<dbReference type="EMBL" id="JACIVI010000001">
    <property type="protein sequence ID" value="MBB1161608.1"/>
    <property type="molecule type" value="Genomic_DNA"/>
</dbReference>
<dbReference type="InterPro" id="IPR005064">
    <property type="entry name" value="BUG"/>
</dbReference>
<feature type="signal peptide" evidence="2">
    <location>
        <begin position="1"/>
        <end position="30"/>
    </location>
</feature>
<sequence length="330" mass="35646">MSPLPIRRRQCLAAGASLLLAGAWPAGLRAAENFPSRPITLLVPWPAGGGTDLTMRILAEAASHHLRQKVNIDNRAGAGGTLAMPALQNAQADGYTIAQLPQTVFRAPHTQRVLWDPLRDTSPILQLSGTTFGMVVAADSPLHSVEDVFEAARLRPGEMTVASNGVGTTPHLVIDEMMQQRFLRYTHVPYKGAAEQALAVVSGQVKVGVGSTGFSSFIDQGRLRLLATFGAKRSKRWPNVPTLKELGHNIVATSPYGLAGPRGVPEPIIRTLHDAFRAAMQEPAYVAELAKFDQEPVYLGTRDYAQAMREAYAEEKRVVERLGLGRSSGN</sequence>
<proteinExistence type="inferred from homology"/>
<comment type="similarity">
    <text evidence="1">Belongs to the UPF0065 (bug) family.</text>
</comment>
<feature type="chain" id="PRO_5032860204" evidence="2">
    <location>
        <begin position="31"/>
        <end position="330"/>
    </location>
</feature>
<dbReference type="CDD" id="cd07012">
    <property type="entry name" value="PBP2_Bug_TTT"/>
    <property type="match status" value="1"/>
</dbReference>
<dbReference type="PANTHER" id="PTHR42928:SF5">
    <property type="entry name" value="BLR1237 PROTEIN"/>
    <property type="match status" value="1"/>
</dbReference>
<protein>
    <submittedName>
        <fullName evidence="3">Tripartite tricarboxylate transporter substrate binding protein</fullName>
    </submittedName>
</protein>
<dbReference type="RefSeq" id="WP_182662517.1">
    <property type="nucleotide sequence ID" value="NZ_JACIVI010000001.1"/>
</dbReference>
<evidence type="ECO:0000256" key="1">
    <source>
        <dbReference type="ARBA" id="ARBA00006987"/>
    </source>
</evidence>
<keyword evidence="2" id="KW-0732">Signal</keyword>
<keyword evidence="4" id="KW-1185">Reference proteome</keyword>
<evidence type="ECO:0000313" key="3">
    <source>
        <dbReference type="EMBL" id="MBB1161608.1"/>
    </source>
</evidence>
<dbReference type="Gene3D" id="3.40.190.150">
    <property type="entry name" value="Bordetella uptake gene, domain 1"/>
    <property type="match status" value="1"/>
</dbReference>
<dbReference type="Pfam" id="PF03401">
    <property type="entry name" value="TctC"/>
    <property type="match status" value="1"/>
</dbReference>
<reference evidence="3 4" key="1">
    <citation type="submission" date="2020-08" db="EMBL/GenBank/DDBJ databases">
        <title>Aquariorum lacteus gen. nov., sp. nov., a new member of the family Comamonadaceae, isolated from freshwater aquarium.</title>
        <authorList>
            <person name="Chun S.-J."/>
        </authorList>
    </citation>
    <scope>NUCLEOTIDE SEQUENCE [LARGE SCALE GENOMIC DNA]</scope>
    <source>
        <strain evidence="3 4">SJAQ100</strain>
    </source>
</reference>
<gene>
    <name evidence="3" type="ORF">H4F90_06410</name>
</gene>
<dbReference type="SUPFAM" id="SSF53850">
    <property type="entry name" value="Periplasmic binding protein-like II"/>
    <property type="match status" value="1"/>
</dbReference>
<dbReference type="PANTHER" id="PTHR42928">
    <property type="entry name" value="TRICARBOXYLATE-BINDING PROTEIN"/>
    <property type="match status" value="1"/>
</dbReference>
<evidence type="ECO:0000256" key="2">
    <source>
        <dbReference type="SAM" id="SignalP"/>
    </source>
</evidence>
<dbReference type="AlphaFoldDB" id="A0A839HPU4"/>